<dbReference type="InterPro" id="IPR007844">
    <property type="entry name" value="AsmA"/>
</dbReference>
<dbReference type="Pfam" id="PF05170">
    <property type="entry name" value="AsmA"/>
    <property type="match status" value="1"/>
</dbReference>
<dbReference type="PANTHER" id="PTHR30441">
    <property type="entry name" value="DUF748 DOMAIN-CONTAINING PROTEIN"/>
    <property type="match status" value="1"/>
</dbReference>
<feature type="compositionally biased region" description="Polar residues" evidence="1">
    <location>
        <begin position="153"/>
        <end position="163"/>
    </location>
</feature>
<feature type="domain" description="AsmA" evidence="3">
    <location>
        <begin position="8"/>
        <end position="676"/>
    </location>
</feature>
<feature type="region of interest" description="Disordered" evidence="1">
    <location>
        <begin position="148"/>
        <end position="179"/>
    </location>
</feature>
<dbReference type="PANTHER" id="PTHR30441:SF4">
    <property type="entry name" value="PROTEIN ASMA"/>
    <property type="match status" value="1"/>
</dbReference>
<dbReference type="RefSeq" id="WP_353980850.1">
    <property type="nucleotide sequence ID" value="NZ_CP159578.1"/>
</dbReference>
<keyword evidence="2" id="KW-0812">Transmembrane</keyword>
<accession>A0AB74UFQ7</accession>
<dbReference type="AlphaFoldDB" id="A0AB74UFQ7"/>
<feature type="transmembrane region" description="Helical" evidence="2">
    <location>
        <begin position="7"/>
        <end position="30"/>
    </location>
</feature>
<proteinExistence type="predicted"/>
<name>A0AB74UFQ7_9GAMM</name>
<evidence type="ECO:0000259" key="3">
    <source>
        <dbReference type="Pfam" id="PF05170"/>
    </source>
</evidence>
<protein>
    <submittedName>
        <fullName evidence="4">AsmA family protein</fullName>
    </submittedName>
</protein>
<evidence type="ECO:0000313" key="4">
    <source>
        <dbReference type="EMBL" id="XCJ79998.1"/>
    </source>
</evidence>
<keyword evidence="2" id="KW-0472">Membrane</keyword>
<reference evidence="4" key="1">
    <citation type="submission" date="2024-06" db="EMBL/GenBank/DDBJ databases">
        <title>Complete genome of Salinicola endophyticus HNIBRBA4755.</title>
        <authorList>
            <person name="Shin S.Y."/>
            <person name="Kang H."/>
            <person name="Song J."/>
        </authorList>
    </citation>
    <scope>NUCLEOTIDE SEQUENCE</scope>
    <source>
        <strain evidence="4">HNIBRBA4755</strain>
    </source>
</reference>
<dbReference type="InterPro" id="IPR052894">
    <property type="entry name" value="AsmA-related"/>
</dbReference>
<organism evidence="4">
    <name type="scientific">Salinicola endophyticus</name>
    <dbReference type="NCBI Taxonomy" id="1949083"/>
    <lineage>
        <taxon>Bacteria</taxon>
        <taxon>Pseudomonadati</taxon>
        <taxon>Pseudomonadota</taxon>
        <taxon>Gammaproteobacteria</taxon>
        <taxon>Oceanospirillales</taxon>
        <taxon>Halomonadaceae</taxon>
        <taxon>Salinicola</taxon>
    </lineage>
</organism>
<dbReference type="GO" id="GO:0090313">
    <property type="term" value="P:regulation of protein targeting to membrane"/>
    <property type="evidence" value="ECO:0007669"/>
    <property type="project" value="TreeGrafter"/>
</dbReference>
<dbReference type="EMBL" id="CP159578">
    <property type="protein sequence ID" value="XCJ79998.1"/>
    <property type="molecule type" value="Genomic_DNA"/>
</dbReference>
<evidence type="ECO:0000256" key="2">
    <source>
        <dbReference type="SAM" id="Phobius"/>
    </source>
</evidence>
<evidence type="ECO:0000256" key="1">
    <source>
        <dbReference type="SAM" id="MobiDB-lite"/>
    </source>
</evidence>
<feature type="compositionally biased region" description="Low complexity" evidence="1">
    <location>
        <begin position="164"/>
        <end position="179"/>
    </location>
</feature>
<sequence length="807" mass="85732">MKGLIRALLAAVGVLGIVVVAAVVYITTFFDPNDLKPRLIEAVRDQSGLELRLDGPLSWSFYPRIGVSVADAEAWLPRQSHDDEPFVAFDQAEVSVAFAPLLSGDVSVDGLILDGMRLNLVRDAQGRGNWQTLLDRLAQRDAAADATGKNAGVAQSANGGQAESSAKSDSGGQAGSDSQPVAFDIANVQVTNSRVHYVDPRRPLDVTLSNLSLTSSNVSPQSSFPLQLSFDLSGEQPRMNGNVQLKSQMRMDLSAGRYTFDKVTLNGKAQLPDIAEQAQSGNLKIASLVADTRQRQYRAEGVQLGAAISSPALQKSPLSLDLKLDASADLDAATAELSNVALTGDDNLDLSGNAKITALDSDPHYQGRLNLAPLSLRDWLTRFGVDVRSANDKALTALSLSGPFTGDAQRVDFSDLQLTLDQTQLRGSLGAAYDGSALNFDLEGDKLDLDAYLPPAAASGGAPAQNDAKASDKATAWLGSLGIAPALAAGEEAGLLPVDWLAHLKQEGHLTLDALTLKGAKLSDVALATSGSDGRQRIDSLSANLYDGSVKASSALDLRQSPIQLSFTERLQGVQLAPLYQDVSGKASPLRGTLSLQGDFDSRTNTLAGIQQNLNGQAALRIDDGAMLDVNVPKQLCTAVATLEGKQSDREWSPDTAFDRLQATVVVKDGVAHNDDLDIAIPGVNLSGKGEVNLVTDRLDYRAAARLQDTADQAACSVNPRLARIDFPIRCQGSLTDAPASWCSFDREAFQRSLGALAEDEAKRKAGKRVDEVLDDKLDDKTRRKIDDALGDGASQELGDKIRGLFK</sequence>
<keyword evidence="2" id="KW-1133">Transmembrane helix</keyword>
<gene>
    <name evidence="4" type="ORF">ABV408_02180</name>
</gene>
<dbReference type="GO" id="GO:0005886">
    <property type="term" value="C:plasma membrane"/>
    <property type="evidence" value="ECO:0007669"/>
    <property type="project" value="TreeGrafter"/>
</dbReference>